<keyword evidence="5" id="KW-0997">Cell inner membrane</keyword>
<dbReference type="Proteomes" id="UP000030518">
    <property type="component" value="Unassembled WGS sequence"/>
</dbReference>
<dbReference type="Gene3D" id="3.30.700.10">
    <property type="entry name" value="Glycoprotein, Type 4 Pilin"/>
    <property type="match status" value="1"/>
</dbReference>
<dbReference type="InterPro" id="IPR012902">
    <property type="entry name" value="N_methyl_site"/>
</dbReference>
<dbReference type="Pfam" id="PF07963">
    <property type="entry name" value="N_methyl"/>
    <property type="match status" value="1"/>
</dbReference>
<dbReference type="SUPFAM" id="SSF54523">
    <property type="entry name" value="Pili subunits"/>
    <property type="match status" value="1"/>
</dbReference>
<dbReference type="eggNOG" id="COG4970">
    <property type="taxonomic scope" value="Bacteria"/>
</dbReference>
<evidence type="ECO:0000256" key="5">
    <source>
        <dbReference type="ARBA" id="ARBA00022519"/>
    </source>
</evidence>
<name>A0A0A2WFV2_9GAMM</name>
<evidence type="ECO:0000256" key="3">
    <source>
        <dbReference type="ARBA" id="ARBA00022475"/>
    </source>
</evidence>
<evidence type="ECO:0000256" key="2">
    <source>
        <dbReference type="ARBA" id="ARBA00021549"/>
    </source>
</evidence>
<dbReference type="GO" id="GO:0005886">
    <property type="term" value="C:plasma membrane"/>
    <property type="evidence" value="ECO:0007669"/>
    <property type="project" value="UniProtKB-SubCell"/>
</dbReference>
<dbReference type="EMBL" id="JRKJ01000018">
    <property type="protein sequence ID" value="KGQ18628.1"/>
    <property type="molecule type" value="Genomic_DNA"/>
</dbReference>
<keyword evidence="6 11" id="KW-0812">Transmembrane</keyword>
<organism evidence="13 14">
    <name type="scientific">Lysobacter dokdonensis DS-58</name>
    <dbReference type="NCBI Taxonomy" id="1300345"/>
    <lineage>
        <taxon>Bacteria</taxon>
        <taxon>Pseudomonadati</taxon>
        <taxon>Pseudomonadota</taxon>
        <taxon>Gammaproteobacteria</taxon>
        <taxon>Lysobacterales</taxon>
        <taxon>Lysobacteraceae</taxon>
        <taxon>Noviluteimonas</taxon>
    </lineage>
</organism>
<dbReference type="GO" id="GO:0015627">
    <property type="term" value="C:type II protein secretion system complex"/>
    <property type="evidence" value="ECO:0007669"/>
    <property type="project" value="InterPro"/>
</dbReference>
<dbReference type="AlphaFoldDB" id="A0A0A2WFV2"/>
<dbReference type="Pfam" id="PF12019">
    <property type="entry name" value="GspH"/>
    <property type="match status" value="1"/>
</dbReference>
<comment type="similarity">
    <text evidence="9">Belongs to the GSP H family.</text>
</comment>
<dbReference type="STRING" id="1300345.LF41_658"/>
<evidence type="ECO:0000313" key="13">
    <source>
        <dbReference type="EMBL" id="KGQ18628.1"/>
    </source>
</evidence>
<dbReference type="GO" id="GO:0015628">
    <property type="term" value="P:protein secretion by the type II secretion system"/>
    <property type="evidence" value="ECO:0007669"/>
    <property type="project" value="InterPro"/>
</dbReference>
<dbReference type="NCBIfam" id="TIGR02532">
    <property type="entry name" value="IV_pilin_GFxxxE"/>
    <property type="match status" value="1"/>
</dbReference>
<reference evidence="13 14" key="1">
    <citation type="submission" date="2014-09" db="EMBL/GenBank/DDBJ databases">
        <title>Genome sequences of Lysobacter dokdonensis DS-58.</title>
        <authorList>
            <person name="Kim J.F."/>
            <person name="Kwak M.-J."/>
        </authorList>
    </citation>
    <scope>NUCLEOTIDE SEQUENCE [LARGE SCALE GENOMIC DNA]</scope>
    <source>
        <strain evidence="13 14">DS-58</strain>
    </source>
</reference>
<feature type="transmembrane region" description="Helical" evidence="11">
    <location>
        <begin position="12"/>
        <end position="36"/>
    </location>
</feature>
<feature type="domain" description="General secretion pathway GspH" evidence="12">
    <location>
        <begin position="48"/>
        <end position="174"/>
    </location>
</feature>
<comment type="subcellular location">
    <subcellularLocation>
        <location evidence="1">Cell inner membrane</location>
        <topology evidence="1">Single-pass membrane protein</topology>
    </subcellularLocation>
</comment>
<keyword evidence="7 11" id="KW-1133">Transmembrane helix</keyword>
<evidence type="ECO:0000256" key="7">
    <source>
        <dbReference type="ARBA" id="ARBA00022989"/>
    </source>
</evidence>
<dbReference type="PATRIC" id="fig|1300345.3.peg.2320"/>
<keyword evidence="4" id="KW-0488">Methylation</keyword>
<evidence type="ECO:0000256" key="11">
    <source>
        <dbReference type="SAM" id="Phobius"/>
    </source>
</evidence>
<evidence type="ECO:0000256" key="9">
    <source>
        <dbReference type="ARBA" id="ARBA00025772"/>
    </source>
</evidence>
<proteinExistence type="inferred from homology"/>
<sequence>MPRYMHAATARGFTLVELIVALAVFAILATLAVPAFTAYFERTRLRAAADAVASLIGDARIGAVKQGRAVTVRFGGGGTQWCVGAREAAMPPVGMPMAGRATCDCTAAVGACVVDARTAVVTSAMHRGVALVVPGDALEFDGASGTRVGAPGSGAQLASRTGQFALTLAVSPMGQVSMCSRGGAFAGVPAC</sequence>
<accession>A0A0A2WFV2</accession>
<keyword evidence="3" id="KW-1003">Cell membrane</keyword>
<evidence type="ECO:0000256" key="10">
    <source>
        <dbReference type="ARBA" id="ARBA00030775"/>
    </source>
</evidence>
<evidence type="ECO:0000256" key="8">
    <source>
        <dbReference type="ARBA" id="ARBA00023136"/>
    </source>
</evidence>
<keyword evidence="14" id="KW-1185">Reference proteome</keyword>
<dbReference type="InterPro" id="IPR022346">
    <property type="entry name" value="T2SS_GspH"/>
</dbReference>
<evidence type="ECO:0000256" key="4">
    <source>
        <dbReference type="ARBA" id="ARBA00022481"/>
    </source>
</evidence>
<evidence type="ECO:0000256" key="6">
    <source>
        <dbReference type="ARBA" id="ARBA00022692"/>
    </source>
</evidence>
<protein>
    <recommendedName>
        <fullName evidence="2">Type II secretion system protein H</fullName>
    </recommendedName>
    <alternativeName>
        <fullName evidence="10">General secretion pathway protein H</fullName>
    </alternativeName>
</protein>
<evidence type="ECO:0000259" key="12">
    <source>
        <dbReference type="Pfam" id="PF12019"/>
    </source>
</evidence>
<keyword evidence="8 11" id="KW-0472">Membrane</keyword>
<dbReference type="PROSITE" id="PS00409">
    <property type="entry name" value="PROKAR_NTER_METHYL"/>
    <property type="match status" value="1"/>
</dbReference>
<evidence type="ECO:0000256" key="1">
    <source>
        <dbReference type="ARBA" id="ARBA00004377"/>
    </source>
</evidence>
<dbReference type="InterPro" id="IPR045584">
    <property type="entry name" value="Pilin-like"/>
</dbReference>
<comment type="caution">
    <text evidence="13">The sequence shown here is derived from an EMBL/GenBank/DDBJ whole genome shotgun (WGS) entry which is preliminary data.</text>
</comment>
<gene>
    <name evidence="13" type="ORF">LF41_658</name>
</gene>
<evidence type="ECO:0000313" key="14">
    <source>
        <dbReference type="Proteomes" id="UP000030518"/>
    </source>
</evidence>